<gene>
    <name evidence="3" type="ORF">F9K24_16070</name>
</gene>
<dbReference type="InterPro" id="IPR025588">
    <property type="entry name" value="YcxB-like_C"/>
</dbReference>
<keyword evidence="1" id="KW-0812">Transmembrane</keyword>
<name>A0A833GZH1_9LEPT</name>
<feature type="transmembrane region" description="Helical" evidence="1">
    <location>
        <begin position="28"/>
        <end position="48"/>
    </location>
</feature>
<keyword evidence="1" id="KW-0472">Membrane</keyword>
<evidence type="ECO:0000313" key="4">
    <source>
        <dbReference type="Proteomes" id="UP000460298"/>
    </source>
</evidence>
<protein>
    <submittedName>
        <fullName evidence="3">YcxB family protein</fullName>
    </submittedName>
</protein>
<proteinExistence type="predicted"/>
<evidence type="ECO:0000259" key="2">
    <source>
        <dbReference type="Pfam" id="PF14317"/>
    </source>
</evidence>
<keyword evidence="1" id="KW-1133">Transmembrane helix</keyword>
<sequence>MSTDKPFLIPESVWIRFCLLQYFSRPGLLFLLFISCFVSLPLGVWALWAGIGVSALPIFILPGLLLWLAWSLMQNARTHYRTNQVFSGDNRVQITEDAIKIYAPKIEAEFSFSSILKAFEFSNRIAVFPATGVAFLIPKEALAENEIAFLRNALAGRMKRPFWAALMS</sequence>
<dbReference type="AlphaFoldDB" id="A0A833GZH1"/>
<feature type="domain" description="YcxB-like C-terminal" evidence="2">
    <location>
        <begin position="94"/>
        <end position="154"/>
    </location>
</feature>
<evidence type="ECO:0000256" key="1">
    <source>
        <dbReference type="SAM" id="Phobius"/>
    </source>
</evidence>
<organism evidence="3 4">
    <name type="scientific">Leptonema illini</name>
    <dbReference type="NCBI Taxonomy" id="183"/>
    <lineage>
        <taxon>Bacteria</taxon>
        <taxon>Pseudomonadati</taxon>
        <taxon>Spirochaetota</taxon>
        <taxon>Spirochaetia</taxon>
        <taxon>Leptospirales</taxon>
        <taxon>Leptospiraceae</taxon>
        <taxon>Leptonema</taxon>
    </lineage>
</organism>
<evidence type="ECO:0000313" key="3">
    <source>
        <dbReference type="EMBL" id="KAB2930751.1"/>
    </source>
</evidence>
<accession>A0A833GZH1</accession>
<dbReference type="Pfam" id="PF14317">
    <property type="entry name" value="YcxB"/>
    <property type="match status" value="1"/>
</dbReference>
<reference evidence="3 4" key="1">
    <citation type="submission" date="2019-10" db="EMBL/GenBank/DDBJ databases">
        <title>Extracellular Electron Transfer in a Candidatus Methanoperedens spp. Enrichment Culture.</title>
        <authorList>
            <person name="Berger S."/>
            <person name="Rangel Shaw D."/>
            <person name="Berben T."/>
            <person name="In 'T Zandt M."/>
            <person name="Frank J."/>
            <person name="Reimann J."/>
            <person name="Jetten M.S.M."/>
            <person name="Welte C.U."/>
        </authorList>
    </citation>
    <scope>NUCLEOTIDE SEQUENCE [LARGE SCALE GENOMIC DNA]</scope>
    <source>
        <strain evidence="3">SB12</strain>
    </source>
</reference>
<dbReference type="EMBL" id="WBUI01000018">
    <property type="protein sequence ID" value="KAB2930751.1"/>
    <property type="molecule type" value="Genomic_DNA"/>
</dbReference>
<comment type="caution">
    <text evidence="3">The sequence shown here is derived from an EMBL/GenBank/DDBJ whole genome shotgun (WGS) entry which is preliminary data.</text>
</comment>
<dbReference type="Proteomes" id="UP000460298">
    <property type="component" value="Unassembled WGS sequence"/>
</dbReference>
<feature type="transmembrane region" description="Helical" evidence="1">
    <location>
        <begin position="54"/>
        <end position="73"/>
    </location>
</feature>